<evidence type="ECO:0000256" key="2">
    <source>
        <dbReference type="ARBA" id="ARBA00011245"/>
    </source>
</evidence>
<feature type="domain" description="Thioredoxin" evidence="13">
    <location>
        <begin position="5"/>
        <end position="158"/>
    </location>
</feature>
<dbReference type="Gene3D" id="3.40.30.10">
    <property type="entry name" value="Glutaredoxin"/>
    <property type="match status" value="1"/>
</dbReference>
<dbReference type="InterPro" id="IPR013766">
    <property type="entry name" value="Thioredoxin_domain"/>
</dbReference>
<dbReference type="GO" id="GO:0045454">
    <property type="term" value="P:cell redox homeostasis"/>
    <property type="evidence" value="ECO:0007669"/>
    <property type="project" value="TreeGrafter"/>
</dbReference>
<gene>
    <name evidence="14" type="ORF">SAMN02745164_01082</name>
</gene>
<protein>
    <recommendedName>
        <fullName evidence="3">thioredoxin-dependent peroxiredoxin</fullName>
        <ecNumber evidence="3">1.11.1.24</ecNumber>
    </recommendedName>
    <alternativeName>
        <fullName evidence="9">Thioredoxin peroxidase</fullName>
    </alternativeName>
</protein>
<evidence type="ECO:0000256" key="3">
    <source>
        <dbReference type="ARBA" id="ARBA00013017"/>
    </source>
</evidence>
<accession>A0A1M4W529</accession>
<dbReference type="OrthoDB" id="9812811at2"/>
<dbReference type="SUPFAM" id="SSF52833">
    <property type="entry name" value="Thioredoxin-like"/>
    <property type="match status" value="1"/>
</dbReference>
<sequence>MKYFKYNIGDPIDFEIIETNGNIIKNEDLKGKWIVLYFYPKDNTPGCTTEAKDFSSLIDEFKKLNAEVIGISPDDVEKHKKFILKHDLKVKLGSDENKELLERVGVWQKKKMFGKEYYGVVRTTVLIDPEGKIVYVWEKVKVKDHAENVLEKLKELGGK</sequence>
<dbReference type="InterPro" id="IPR050924">
    <property type="entry name" value="Peroxiredoxin_BCP/PrxQ"/>
</dbReference>
<dbReference type="InterPro" id="IPR024706">
    <property type="entry name" value="Peroxiredoxin_AhpC-typ"/>
</dbReference>
<proteinExistence type="inferred from homology"/>
<keyword evidence="6" id="KW-0560">Oxidoreductase</keyword>
<dbReference type="Pfam" id="PF00578">
    <property type="entry name" value="AhpC-TSA"/>
    <property type="match status" value="1"/>
</dbReference>
<keyword evidence="5" id="KW-0049">Antioxidant</keyword>
<comment type="similarity">
    <text evidence="10">Belongs to the peroxiredoxin family. BCP/PrxQ subfamily.</text>
</comment>
<comment type="caution">
    <text evidence="14">The sequence shown here is derived from an EMBL/GenBank/DDBJ whole genome shotgun (WGS) entry which is preliminary data.</text>
</comment>
<dbReference type="STRING" id="1122195.SAMN02745164_01082"/>
<evidence type="ECO:0000256" key="5">
    <source>
        <dbReference type="ARBA" id="ARBA00022862"/>
    </source>
</evidence>
<keyword evidence="8" id="KW-0676">Redox-active center</keyword>
<feature type="active site" description="Cysteine sulfenic acid (-SOH) intermediate; for peroxidase activity" evidence="12">
    <location>
        <position position="47"/>
    </location>
</feature>
<keyword evidence="4" id="KW-0575">Peroxidase</keyword>
<dbReference type="GO" id="GO:0034599">
    <property type="term" value="P:cellular response to oxidative stress"/>
    <property type="evidence" value="ECO:0007669"/>
    <property type="project" value="TreeGrafter"/>
</dbReference>
<evidence type="ECO:0000256" key="1">
    <source>
        <dbReference type="ARBA" id="ARBA00003330"/>
    </source>
</evidence>
<evidence type="ECO:0000256" key="9">
    <source>
        <dbReference type="ARBA" id="ARBA00032824"/>
    </source>
</evidence>
<dbReference type="FunFam" id="3.40.30.10:FF:000007">
    <property type="entry name" value="Thioredoxin-dependent thiol peroxidase"/>
    <property type="match status" value="1"/>
</dbReference>
<evidence type="ECO:0000256" key="7">
    <source>
        <dbReference type="ARBA" id="ARBA00023157"/>
    </source>
</evidence>
<dbReference type="InterPro" id="IPR036249">
    <property type="entry name" value="Thioredoxin-like_sf"/>
</dbReference>
<dbReference type="InterPro" id="IPR000866">
    <property type="entry name" value="AhpC/TSA"/>
</dbReference>
<comment type="subunit">
    <text evidence="2">Monomer.</text>
</comment>
<evidence type="ECO:0000313" key="14">
    <source>
        <dbReference type="EMBL" id="SHE76072.1"/>
    </source>
</evidence>
<comment type="function">
    <text evidence="1">Thiol-specific peroxidase that catalyzes the reduction of hydrogen peroxide and organic hydroperoxides to water and alcohols, respectively. Plays a role in cell protection against oxidative stress by detoxifying peroxides and as sensor of hydrogen peroxide-mediated signaling events.</text>
</comment>
<dbReference type="PANTHER" id="PTHR42801">
    <property type="entry name" value="THIOREDOXIN-DEPENDENT PEROXIDE REDUCTASE"/>
    <property type="match status" value="1"/>
</dbReference>
<evidence type="ECO:0000256" key="8">
    <source>
        <dbReference type="ARBA" id="ARBA00023284"/>
    </source>
</evidence>
<evidence type="ECO:0000313" key="15">
    <source>
        <dbReference type="Proteomes" id="UP000184334"/>
    </source>
</evidence>
<evidence type="ECO:0000259" key="13">
    <source>
        <dbReference type="PROSITE" id="PS51352"/>
    </source>
</evidence>
<dbReference type="CDD" id="cd03017">
    <property type="entry name" value="PRX_BCP"/>
    <property type="match status" value="1"/>
</dbReference>
<dbReference type="GO" id="GO:0005737">
    <property type="term" value="C:cytoplasm"/>
    <property type="evidence" value="ECO:0007669"/>
    <property type="project" value="TreeGrafter"/>
</dbReference>
<dbReference type="EMBL" id="FQUI01000014">
    <property type="protein sequence ID" value="SHE76072.1"/>
    <property type="molecule type" value="Genomic_DNA"/>
</dbReference>
<dbReference type="EC" id="1.11.1.24" evidence="3"/>
<dbReference type="GO" id="GO:0008379">
    <property type="term" value="F:thioredoxin peroxidase activity"/>
    <property type="evidence" value="ECO:0007669"/>
    <property type="project" value="TreeGrafter"/>
</dbReference>
<comment type="catalytic activity">
    <reaction evidence="11">
        <text>a hydroperoxide + [thioredoxin]-dithiol = an alcohol + [thioredoxin]-disulfide + H2O</text>
        <dbReference type="Rhea" id="RHEA:62620"/>
        <dbReference type="Rhea" id="RHEA-COMP:10698"/>
        <dbReference type="Rhea" id="RHEA-COMP:10700"/>
        <dbReference type="ChEBI" id="CHEBI:15377"/>
        <dbReference type="ChEBI" id="CHEBI:29950"/>
        <dbReference type="ChEBI" id="CHEBI:30879"/>
        <dbReference type="ChEBI" id="CHEBI:35924"/>
        <dbReference type="ChEBI" id="CHEBI:50058"/>
        <dbReference type="EC" id="1.11.1.24"/>
    </reaction>
</comment>
<organism evidence="14 15">
    <name type="scientific">Marinitoga hydrogenitolerans (strain DSM 16785 / JCM 12826 / AT1271)</name>
    <dbReference type="NCBI Taxonomy" id="1122195"/>
    <lineage>
        <taxon>Bacteria</taxon>
        <taxon>Thermotogati</taxon>
        <taxon>Thermotogota</taxon>
        <taxon>Thermotogae</taxon>
        <taxon>Petrotogales</taxon>
        <taxon>Petrotogaceae</taxon>
        <taxon>Marinitoga</taxon>
    </lineage>
</organism>
<dbReference type="PROSITE" id="PS51352">
    <property type="entry name" value="THIOREDOXIN_2"/>
    <property type="match status" value="1"/>
</dbReference>
<keyword evidence="15" id="KW-1185">Reference proteome</keyword>
<evidence type="ECO:0000256" key="10">
    <source>
        <dbReference type="ARBA" id="ARBA00038489"/>
    </source>
</evidence>
<name>A0A1M4W529_MARH1</name>
<dbReference type="Proteomes" id="UP000184334">
    <property type="component" value="Unassembled WGS sequence"/>
</dbReference>
<reference evidence="14" key="1">
    <citation type="submission" date="2016-11" db="EMBL/GenBank/DDBJ databases">
        <authorList>
            <person name="Varghese N."/>
            <person name="Submissions S."/>
        </authorList>
    </citation>
    <scope>NUCLEOTIDE SEQUENCE [LARGE SCALE GENOMIC DNA]</scope>
    <source>
        <strain evidence="14">DSM 16785</strain>
    </source>
</reference>
<evidence type="ECO:0000256" key="6">
    <source>
        <dbReference type="ARBA" id="ARBA00023002"/>
    </source>
</evidence>
<keyword evidence="7" id="KW-1015">Disulfide bond</keyword>
<evidence type="ECO:0000256" key="4">
    <source>
        <dbReference type="ARBA" id="ARBA00022559"/>
    </source>
</evidence>
<dbReference type="AlphaFoldDB" id="A0A1M4W529"/>
<evidence type="ECO:0000256" key="12">
    <source>
        <dbReference type="PIRSR" id="PIRSR000239-1"/>
    </source>
</evidence>
<dbReference type="RefSeq" id="WP_072864307.1">
    <property type="nucleotide sequence ID" value="NZ_FQUI01000014.1"/>
</dbReference>
<evidence type="ECO:0000256" key="11">
    <source>
        <dbReference type="ARBA" id="ARBA00049091"/>
    </source>
</evidence>
<dbReference type="PIRSF" id="PIRSF000239">
    <property type="entry name" value="AHPC"/>
    <property type="match status" value="1"/>
</dbReference>
<dbReference type="PANTHER" id="PTHR42801:SF4">
    <property type="entry name" value="AHPC_TSA FAMILY PROTEIN"/>
    <property type="match status" value="1"/>
</dbReference>